<comment type="caution">
    <text evidence="2">The sequence shown here is derived from an EMBL/GenBank/DDBJ whole genome shotgun (WGS) entry which is preliminary data.</text>
</comment>
<dbReference type="EMBL" id="JAHQIW010002958">
    <property type="protein sequence ID" value="KAJ1356886.1"/>
    <property type="molecule type" value="Genomic_DNA"/>
</dbReference>
<feature type="region of interest" description="Disordered" evidence="1">
    <location>
        <begin position="103"/>
        <end position="141"/>
    </location>
</feature>
<sequence length="141" mass="16361">MVKYDRGDIDKAICCRNNGDVFSQNLEFREGKGRYSLKRTLLAKQRKLRVTGNIDFAAVRNGIYTIVTTTIPFNTQSANPHRDTLARFSPNYREIRLDYRSQREDEVLKQQPTQRAAKCSKTVVEDPEKRRNEPNAPRRTA</sequence>
<dbReference type="AlphaFoldDB" id="A0AAD5MWJ7"/>
<dbReference type="Proteomes" id="UP001196413">
    <property type="component" value="Unassembled WGS sequence"/>
</dbReference>
<protein>
    <submittedName>
        <fullName evidence="2">Uncharacterized protein</fullName>
    </submittedName>
</protein>
<evidence type="ECO:0000313" key="3">
    <source>
        <dbReference type="Proteomes" id="UP001196413"/>
    </source>
</evidence>
<reference evidence="2" key="1">
    <citation type="submission" date="2021-06" db="EMBL/GenBank/DDBJ databases">
        <title>Parelaphostrongylus tenuis whole genome reference sequence.</title>
        <authorList>
            <person name="Garwood T.J."/>
            <person name="Larsen P.A."/>
            <person name="Fountain-Jones N.M."/>
            <person name="Garbe J.R."/>
            <person name="Macchietto M.G."/>
            <person name="Kania S.A."/>
            <person name="Gerhold R.W."/>
            <person name="Richards J.E."/>
            <person name="Wolf T.M."/>
        </authorList>
    </citation>
    <scope>NUCLEOTIDE SEQUENCE</scope>
    <source>
        <strain evidence="2">MNPRO001-30</strain>
        <tissue evidence="2">Meninges</tissue>
    </source>
</reference>
<evidence type="ECO:0000313" key="2">
    <source>
        <dbReference type="EMBL" id="KAJ1356886.1"/>
    </source>
</evidence>
<organism evidence="2 3">
    <name type="scientific">Parelaphostrongylus tenuis</name>
    <name type="common">Meningeal worm</name>
    <dbReference type="NCBI Taxonomy" id="148309"/>
    <lineage>
        <taxon>Eukaryota</taxon>
        <taxon>Metazoa</taxon>
        <taxon>Ecdysozoa</taxon>
        <taxon>Nematoda</taxon>
        <taxon>Chromadorea</taxon>
        <taxon>Rhabditida</taxon>
        <taxon>Rhabditina</taxon>
        <taxon>Rhabditomorpha</taxon>
        <taxon>Strongyloidea</taxon>
        <taxon>Metastrongylidae</taxon>
        <taxon>Parelaphostrongylus</taxon>
    </lineage>
</organism>
<proteinExistence type="predicted"/>
<name>A0AAD5MWJ7_PARTN</name>
<accession>A0AAD5MWJ7</accession>
<evidence type="ECO:0000256" key="1">
    <source>
        <dbReference type="SAM" id="MobiDB-lite"/>
    </source>
</evidence>
<keyword evidence="3" id="KW-1185">Reference proteome</keyword>
<gene>
    <name evidence="2" type="ORF">KIN20_014736</name>
</gene>
<feature type="compositionally biased region" description="Basic and acidic residues" evidence="1">
    <location>
        <begin position="123"/>
        <end position="133"/>
    </location>
</feature>